<organism evidence="3 4">
    <name type="scientific">Tahibacter harae</name>
    <dbReference type="NCBI Taxonomy" id="2963937"/>
    <lineage>
        <taxon>Bacteria</taxon>
        <taxon>Pseudomonadati</taxon>
        <taxon>Pseudomonadota</taxon>
        <taxon>Gammaproteobacteria</taxon>
        <taxon>Lysobacterales</taxon>
        <taxon>Rhodanobacteraceae</taxon>
        <taxon>Tahibacter</taxon>
    </lineage>
</organism>
<dbReference type="PANTHER" id="PTHR22946:SF4">
    <property type="entry name" value="ESTERASE FRSA"/>
    <property type="match status" value="1"/>
</dbReference>
<comment type="caution">
    <text evidence="3">The sequence shown here is derived from an EMBL/GenBank/DDBJ whole genome shotgun (WGS) entry which is preliminary data.</text>
</comment>
<evidence type="ECO:0000256" key="1">
    <source>
        <dbReference type="SAM" id="SignalP"/>
    </source>
</evidence>
<dbReference type="SUPFAM" id="SSF53474">
    <property type="entry name" value="alpha/beta-Hydrolases"/>
    <property type="match status" value="1"/>
</dbReference>
<name>A0ABT1QPV1_9GAMM</name>
<dbReference type="InterPro" id="IPR029058">
    <property type="entry name" value="AB_hydrolase_fold"/>
</dbReference>
<dbReference type="PANTHER" id="PTHR22946">
    <property type="entry name" value="DIENELACTONE HYDROLASE DOMAIN-CONTAINING PROTEIN-RELATED"/>
    <property type="match status" value="1"/>
</dbReference>
<dbReference type="Gene3D" id="3.40.50.1820">
    <property type="entry name" value="alpha/beta hydrolase"/>
    <property type="match status" value="1"/>
</dbReference>
<feature type="domain" description="Dienelactone hydrolase" evidence="2">
    <location>
        <begin position="35"/>
        <end position="260"/>
    </location>
</feature>
<dbReference type="EMBL" id="JANFQO010000004">
    <property type="protein sequence ID" value="MCQ4164311.1"/>
    <property type="molecule type" value="Genomic_DNA"/>
</dbReference>
<keyword evidence="3" id="KW-0378">Hydrolase</keyword>
<keyword evidence="1" id="KW-0732">Signal</keyword>
<accession>A0ABT1QPV1</accession>
<dbReference type="RefSeq" id="WP_255913055.1">
    <property type="nucleotide sequence ID" value="NZ_JANFQO010000004.1"/>
</dbReference>
<dbReference type="InterPro" id="IPR050261">
    <property type="entry name" value="FrsA_esterase"/>
</dbReference>
<protein>
    <submittedName>
        <fullName evidence="3">Dienelactone hydrolase family protein</fullName>
    </submittedName>
</protein>
<gene>
    <name evidence="3" type="ORF">NM961_06260</name>
</gene>
<sequence length="270" mass="28749">MNGLLAMTGLLLAAAPAIGAVQVKPVEWAMEQVHFRGYAVYDDASALRRPGLLMLPNWRGAGDEAIRMATQIAGSQYVVLVADLYGSDVRPKDDAESLAAVKAVYADRGKTLRSRALKSLDVLKQQASQLPLDAQAIGAVGFCFGGGVALELARTGAELRGGVVSFHGNLDSYQPADKTPKAAILVLNGAADESVPRAQVAEFQQEMTRVAADWQLVDFGGARHCFAQESSAGNPADSNCRYDARAAARAFAMMRAFLHEQFAGKPLPKD</sequence>
<dbReference type="InterPro" id="IPR002925">
    <property type="entry name" value="Dienelactn_hydro"/>
</dbReference>
<keyword evidence="4" id="KW-1185">Reference proteome</keyword>
<dbReference type="GO" id="GO:0016787">
    <property type="term" value="F:hydrolase activity"/>
    <property type="evidence" value="ECO:0007669"/>
    <property type="project" value="UniProtKB-KW"/>
</dbReference>
<feature type="signal peptide" evidence="1">
    <location>
        <begin position="1"/>
        <end position="19"/>
    </location>
</feature>
<proteinExistence type="predicted"/>
<evidence type="ECO:0000259" key="2">
    <source>
        <dbReference type="Pfam" id="PF01738"/>
    </source>
</evidence>
<dbReference type="Proteomes" id="UP001165498">
    <property type="component" value="Unassembled WGS sequence"/>
</dbReference>
<feature type="chain" id="PRO_5045446276" evidence="1">
    <location>
        <begin position="20"/>
        <end position="270"/>
    </location>
</feature>
<dbReference type="Pfam" id="PF01738">
    <property type="entry name" value="DLH"/>
    <property type="match status" value="1"/>
</dbReference>
<evidence type="ECO:0000313" key="3">
    <source>
        <dbReference type="EMBL" id="MCQ4164311.1"/>
    </source>
</evidence>
<reference evidence="3" key="1">
    <citation type="submission" date="2022-07" db="EMBL/GenBank/DDBJ databases">
        <title>Tahibacter sp., a new gammaproteobacterium isolated from the silt sample collected at pig farm.</title>
        <authorList>
            <person name="Chen H."/>
        </authorList>
    </citation>
    <scope>NUCLEOTIDE SEQUENCE</scope>
    <source>
        <strain evidence="3">P2K</strain>
    </source>
</reference>
<evidence type="ECO:0000313" key="4">
    <source>
        <dbReference type="Proteomes" id="UP001165498"/>
    </source>
</evidence>